<dbReference type="GO" id="GO:0008910">
    <property type="term" value="F:kanamycin kinase activity"/>
    <property type="evidence" value="ECO:0007669"/>
    <property type="project" value="UniProtKB-EC"/>
</dbReference>
<dbReference type="Gene3D" id="3.90.1200.10">
    <property type="match status" value="1"/>
</dbReference>
<dbReference type="Pfam" id="PF01636">
    <property type="entry name" value="APH"/>
    <property type="match status" value="1"/>
</dbReference>
<accession>A0A6J4IFA9</accession>
<evidence type="ECO:0000313" key="2">
    <source>
        <dbReference type="EMBL" id="CAA9250879.1"/>
    </source>
</evidence>
<dbReference type="SUPFAM" id="SSF56112">
    <property type="entry name" value="Protein kinase-like (PK-like)"/>
    <property type="match status" value="1"/>
</dbReference>
<dbReference type="InterPro" id="IPR011009">
    <property type="entry name" value="Kinase-like_dom_sf"/>
</dbReference>
<reference evidence="2" key="1">
    <citation type="submission" date="2020-02" db="EMBL/GenBank/DDBJ databases">
        <authorList>
            <person name="Meier V. D."/>
        </authorList>
    </citation>
    <scope>NUCLEOTIDE SEQUENCE</scope>
    <source>
        <strain evidence="2">AVDCRST_MAG93</strain>
    </source>
</reference>
<dbReference type="EC" id="2.7.1.95" evidence="2"/>
<organism evidence="2">
    <name type="scientific">uncultured Chloroflexia bacterium</name>
    <dbReference type="NCBI Taxonomy" id="1672391"/>
    <lineage>
        <taxon>Bacteria</taxon>
        <taxon>Bacillati</taxon>
        <taxon>Chloroflexota</taxon>
        <taxon>Chloroflexia</taxon>
        <taxon>environmental samples</taxon>
    </lineage>
</organism>
<gene>
    <name evidence="2" type="ORF">AVDCRST_MAG93-1753</name>
</gene>
<name>A0A6J4IFA9_9CHLR</name>
<dbReference type="EMBL" id="CADCTR010000593">
    <property type="protein sequence ID" value="CAA9250879.1"/>
    <property type="molecule type" value="Genomic_DNA"/>
</dbReference>
<keyword evidence="2" id="KW-0808">Transferase</keyword>
<evidence type="ECO:0000259" key="1">
    <source>
        <dbReference type="Pfam" id="PF01636"/>
    </source>
</evidence>
<sequence>MDGYAAPSAFHSHQVVAHGDFSLDNLLVVNSEVIGCIDVGKLGVADRYQDIAILWNGLGEFGEPIRNRLLTAYGIPHPDRGKLQFHLLLDELF</sequence>
<proteinExistence type="predicted"/>
<dbReference type="AlphaFoldDB" id="A0A6J4IFA9"/>
<protein>
    <submittedName>
        <fullName evidence="2">Aminoglycoside 3'-phosphotransferase &gt; APH(3')-I</fullName>
        <ecNumber evidence="2">2.7.1.95</ecNumber>
    </submittedName>
</protein>
<feature type="domain" description="Aminoglycoside phosphotransferase" evidence="1">
    <location>
        <begin position="8"/>
        <end position="83"/>
    </location>
</feature>
<dbReference type="InterPro" id="IPR002575">
    <property type="entry name" value="Aminoglycoside_PTrfase"/>
</dbReference>